<dbReference type="EMBL" id="FNRA01000010">
    <property type="protein sequence ID" value="SEB10505.1"/>
    <property type="molecule type" value="Genomic_DNA"/>
</dbReference>
<dbReference type="SMART" id="SM00342">
    <property type="entry name" value="HTH_ARAC"/>
    <property type="match status" value="1"/>
</dbReference>
<reference evidence="5 6" key="1">
    <citation type="submission" date="2016-10" db="EMBL/GenBank/DDBJ databases">
        <authorList>
            <person name="de Groot N.N."/>
        </authorList>
    </citation>
    <scope>NUCLEOTIDE SEQUENCE [LARGE SCALE GENOMIC DNA]</scope>
    <source>
        <strain evidence="5 6">DSM 19033</strain>
    </source>
</reference>
<keyword evidence="1" id="KW-0805">Transcription regulation</keyword>
<dbReference type="PANTHER" id="PTHR43280">
    <property type="entry name" value="ARAC-FAMILY TRANSCRIPTIONAL REGULATOR"/>
    <property type="match status" value="1"/>
</dbReference>
<dbReference type="STRING" id="425514.SAMN05443550_110180"/>
<dbReference type="PRINTS" id="PR00032">
    <property type="entry name" value="HTHARAC"/>
</dbReference>
<dbReference type="SUPFAM" id="SSF46689">
    <property type="entry name" value="Homeodomain-like"/>
    <property type="match status" value="1"/>
</dbReference>
<dbReference type="InterPro" id="IPR020449">
    <property type="entry name" value="Tscrpt_reg_AraC-type_HTH"/>
</dbReference>
<evidence type="ECO:0000259" key="4">
    <source>
        <dbReference type="PROSITE" id="PS01124"/>
    </source>
</evidence>
<dbReference type="Gene3D" id="1.10.10.60">
    <property type="entry name" value="Homeodomain-like"/>
    <property type="match status" value="1"/>
</dbReference>
<dbReference type="RefSeq" id="WP_090558955.1">
    <property type="nucleotide sequence ID" value="NZ_FNRA01000010.1"/>
</dbReference>
<accession>A0A1H4GLL8</accession>
<dbReference type="AlphaFoldDB" id="A0A1H4GLL8"/>
<dbReference type="OrthoDB" id="9816214at2"/>
<evidence type="ECO:0000256" key="3">
    <source>
        <dbReference type="ARBA" id="ARBA00023163"/>
    </source>
</evidence>
<keyword evidence="2" id="KW-0238">DNA-binding</keyword>
<evidence type="ECO:0000256" key="1">
    <source>
        <dbReference type="ARBA" id="ARBA00023015"/>
    </source>
</evidence>
<proteinExistence type="predicted"/>
<protein>
    <submittedName>
        <fullName evidence="5">Transcriptional regulator, AraC family</fullName>
    </submittedName>
</protein>
<organism evidence="5 6">
    <name type="scientific">Pedobacter hartonius</name>
    <dbReference type="NCBI Taxonomy" id="425514"/>
    <lineage>
        <taxon>Bacteria</taxon>
        <taxon>Pseudomonadati</taxon>
        <taxon>Bacteroidota</taxon>
        <taxon>Sphingobacteriia</taxon>
        <taxon>Sphingobacteriales</taxon>
        <taxon>Sphingobacteriaceae</taxon>
        <taxon>Pedobacter</taxon>
    </lineage>
</organism>
<dbReference type="GO" id="GO:0003700">
    <property type="term" value="F:DNA-binding transcription factor activity"/>
    <property type="evidence" value="ECO:0007669"/>
    <property type="project" value="InterPro"/>
</dbReference>
<dbReference type="GO" id="GO:0043565">
    <property type="term" value="F:sequence-specific DNA binding"/>
    <property type="evidence" value="ECO:0007669"/>
    <property type="project" value="InterPro"/>
</dbReference>
<dbReference type="InterPro" id="IPR009057">
    <property type="entry name" value="Homeodomain-like_sf"/>
</dbReference>
<feature type="domain" description="HTH araC/xylS-type" evidence="4">
    <location>
        <begin position="199"/>
        <end position="304"/>
    </location>
</feature>
<dbReference type="PROSITE" id="PS01124">
    <property type="entry name" value="HTH_ARAC_FAMILY_2"/>
    <property type="match status" value="1"/>
</dbReference>
<sequence>MKTEAKQPYLFNSISELHRELGLPSPLHPLVSLVDYSTIKTDTTDLKKGMIFNFYKVSYKKNFKGKIRYGQSYYDFDEGGLSFVSPNQLISAAGEEEADYGGYTLLFHPDFIRQHPLGKNIKNYGFFSYSVAEALYLSEKEKNVITGIFKNIEMELDSSIDHFSQDVMISQIELLLNYSKRFYSRQFITRKSGNNDLSLKLEELLSNYFDDEKTLVTGLPTVKQLSDELQVTPHYLSDMLRTLTGQNTQQHIHNKLIDKAREILSTTNLSIAEVAYRLGFEHPQSFNKIFKRKTKMSPVEFRQSFN</sequence>
<keyword evidence="3" id="KW-0804">Transcription</keyword>
<keyword evidence="6" id="KW-1185">Reference proteome</keyword>
<evidence type="ECO:0000313" key="5">
    <source>
        <dbReference type="EMBL" id="SEB10505.1"/>
    </source>
</evidence>
<evidence type="ECO:0000256" key="2">
    <source>
        <dbReference type="ARBA" id="ARBA00023125"/>
    </source>
</evidence>
<dbReference type="Pfam" id="PF12833">
    <property type="entry name" value="HTH_18"/>
    <property type="match status" value="1"/>
</dbReference>
<name>A0A1H4GLL8_9SPHI</name>
<dbReference type="InterPro" id="IPR018060">
    <property type="entry name" value="HTH_AraC"/>
</dbReference>
<gene>
    <name evidence="5" type="ORF">SAMN05443550_110180</name>
</gene>
<evidence type="ECO:0000313" key="6">
    <source>
        <dbReference type="Proteomes" id="UP000198850"/>
    </source>
</evidence>
<dbReference type="Proteomes" id="UP000198850">
    <property type="component" value="Unassembled WGS sequence"/>
</dbReference>
<dbReference type="PANTHER" id="PTHR43280:SF32">
    <property type="entry name" value="TRANSCRIPTIONAL REGULATORY PROTEIN"/>
    <property type="match status" value="1"/>
</dbReference>